<accession>A0ABZ1Z823</accession>
<evidence type="ECO:0000256" key="3">
    <source>
        <dbReference type="ARBA" id="ARBA00022692"/>
    </source>
</evidence>
<feature type="domain" description="EamA" evidence="7">
    <location>
        <begin position="26"/>
        <end position="149"/>
    </location>
</feature>
<gene>
    <name evidence="8" type="ORF">OG563_19815</name>
</gene>
<dbReference type="InterPro" id="IPR000620">
    <property type="entry name" value="EamA_dom"/>
</dbReference>
<keyword evidence="3 6" id="KW-0812">Transmembrane</keyword>
<comment type="similarity">
    <text evidence="2">Belongs to the EamA transporter family.</text>
</comment>
<dbReference type="InterPro" id="IPR037185">
    <property type="entry name" value="EmrE-like"/>
</dbReference>
<comment type="subcellular location">
    <subcellularLocation>
        <location evidence="1">Membrane</location>
        <topology evidence="1">Multi-pass membrane protein</topology>
    </subcellularLocation>
</comment>
<evidence type="ECO:0000313" key="8">
    <source>
        <dbReference type="EMBL" id="WUV50242.1"/>
    </source>
</evidence>
<protein>
    <submittedName>
        <fullName evidence="8">DMT family transporter</fullName>
    </submittedName>
</protein>
<feature type="transmembrane region" description="Helical" evidence="6">
    <location>
        <begin position="135"/>
        <end position="151"/>
    </location>
</feature>
<feature type="transmembrane region" description="Helical" evidence="6">
    <location>
        <begin position="80"/>
        <end position="100"/>
    </location>
</feature>
<evidence type="ECO:0000259" key="7">
    <source>
        <dbReference type="Pfam" id="PF00892"/>
    </source>
</evidence>
<dbReference type="PANTHER" id="PTHR32322">
    <property type="entry name" value="INNER MEMBRANE TRANSPORTER"/>
    <property type="match status" value="1"/>
</dbReference>
<name>A0ABZ1Z823_9NOCA</name>
<feature type="domain" description="EamA" evidence="7">
    <location>
        <begin position="159"/>
        <end position="293"/>
    </location>
</feature>
<reference evidence="8" key="1">
    <citation type="submission" date="2022-10" db="EMBL/GenBank/DDBJ databases">
        <title>The complete genomes of actinobacterial strains from the NBC collection.</title>
        <authorList>
            <person name="Joergensen T.S."/>
            <person name="Alvarez Arevalo M."/>
            <person name="Sterndorff E.B."/>
            <person name="Faurdal D."/>
            <person name="Vuksanovic O."/>
            <person name="Mourched A.-S."/>
            <person name="Charusanti P."/>
            <person name="Shaw S."/>
            <person name="Blin K."/>
            <person name="Weber T."/>
        </authorList>
    </citation>
    <scope>NUCLEOTIDE SEQUENCE</scope>
    <source>
        <strain evidence="8">NBC_01482</strain>
    </source>
</reference>
<dbReference type="EMBL" id="CP109441">
    <property type="protein sequence ID" value="WUV50242.1"/>
    <property type="molecule type" value="Genomic_DNA"/>
</dbReference>
<keyword evidence="9" id="KW-1185">Reference proteome</keyword>
<evidence type="ECO:0000256" key="5">
    <source>
        <dbReference type="ARBA" id="ARBA00023136"/>
    </source>
</evidence>
<evidence type="ECO:0000256" key="2">
    <source>
        <dbReference type="ARBA" id="ARBA00007362"/>
    </source>
</evidence>
<feature type="transmembrane region" description="Helical" evidence="6">
    <location>
        <begin position="220"/>
        <end position="239"/>
    </location>
</feature>
<keyword evidence="5 6" id="KW-0472">Membrane</keyword>
<feature type="transmembrane region" description="Helical" evidence="6">
    <location>
        <begin position="276"/>
        <end position="293"/>
    </location>
</feature>
<feature type="transmembrane region" description="Helical" evidence="6">
    <location>
        <begin position="251"/>
        <end position="270"/>
    </location>
</feature>
<feature type="transmembrane region" description="Helical" evidence="6">
    <location>
        <begin position="25"/>
        <end position="44"/>
    </location>
</feature>
<dbReference type="Pfam" id="PF00892">
    <property type="entry name" value="EamA"/>
    <property type="match status" value="2"/>
</dbReference>
<dbReference type="Proteomes" id="UP001432062">
    <property type="component" value="Chromosome"/>
</dbReference>
<dbReference type="RefSeq" id="WP_329415017.1">
    <property type="nucleotide sequence ID" value="NZ_CP109441.1"/>
</dbReference>
<dbReference type="SUPFAM" id="SSF103481">
    <property type="entry name" value="Multidrug resistance efflux transporter EmrE"/>
    <property type="match status" value="2"/>
</dbReference>
<evidence type="ECO:0000256" key="4">
    <source>
        <dbReference type="ARBA" id="ARBA00022989"/>
    </source>
</evidence>
<feature type="transmembrane region" description="Helical" evidence="6">
    <location>
        <begin position="50"/>
        <end position="68"/>
    </location>
</feature>
<feature type="transmembrane region" description="Helical" evidence="6">
    <location>
        <begin position="106"/>
        <end position="128"/>
    </location>
</feature>
<organism evidence="8 9">
    <name type="scientific">Nocardia vinacea</name>
    <dbReference type="NCBI Taxonomy" id="96468"/>
    <lineage>
        <taxon>Bacteria</taxon>
        <taxon>Bacillati</taxon>
        <taxon>Actinomycetota</taxon>
        <taxon>Actinomycetes</taxon>
        <taxon>Mycobacteriales</taxon>
        <taxon>Nocardiaceae</taxon>
        <taxon>Nocardia</taxon>
    </lineage>
</organism>
<dbReference type="PANTHER" id="PTHR32322:SF2">
    <property type="entry name" value="EAMA DOMAIN-CONTAINING PROTEIN"/>
    <property type="match status" value="1"/>
</dbReference>
<evidence type="ECO:0000256" key="6">
    <source>
        <dbReference type="SAM" id="Phobius"/>
    </source>
</evidence>
<dbReference type="InterPro" id="IPR050638">
    <property type="entry name" value="AA-Vitamin_Transporters"/>
</dbReference>
<evidence type="ECO:0000256" key="1">
    <source>
        <dbReference type="ARBA" id="ARBA00004141"/>
    </source>
</evidence>
<keyword evidence="4 6" id="KW-1133">Transmembrane helix</keyword>
<proteinExistence type="inferred from homology"/>
<feature type="transmembrane region" description="Helical" evidence="6">
    <location>
        <begin position="157"/>
        <end position="177"/>
    </location>
</feature>
<evidence type="ECO:0000313" key="9">
    <source>
        <dbReference type="Proteomes" id="UP001432062"/>
    </source>
</evidence>
<sequence>MQTQLLDPLFRATGKPSLAAGMQPLFVVLWSSAFIAGVIGVGAAPPMMVLFARFAIAAVLLAVYATVIRASWPSAGQLKHVVIAGLLMQIVQFGAFYTAMSLHVSAAIIALVQGLNPVVIALLAGFIGETVTARQWFGFGIGGVGVGLAVIDQSSMSLVGLLLCVIGLLGLSVGTIYQKRFVPQVDSRATTAIHMAASAPIAGVLAWNTGQLHIWDATRFAESLTWMVLVNSMVAFLLLNAMLKRWEATRVGRLFFATPAVTAVLAWLFIDQPLRPLAAAGLGVGLIGMVFASRRPTPAIDQQQPVPVR</sequence>